<keyword evidence="3" id="KW-1185">Reference proteome</keyword>
<comment type="caution">
    <text evidence="2">The sequence shown here is derived from an EMBL/GenBank/DDBJ whole genome shotgun (WGS) entry which is preliminary data.</text>
</comment>
<name>A0ABT3FVV8_9BACT</name>
<evidence type="ECO:0008006" key="4">
    <source>
        <dbReference type="Google" id="ProtNLM"/>
    </source>
</evidence>
<protein>
    <recommendedName>
        <fullName evidence="4">DUF1376 domain-containing protein</fullName>
    </recommendedName>
</protein>
<evidence type="ECO:0000313" key="2">
    <source>
        <dbReference type="EMBL" id="MCW1887693.1"/>
    </source>
</evidence>
<gene>
    <name evidence="2" type="ORF">OKA04_23350</name>
</gene>
<evidence type="ECO:0000256" key="1">
    <source>
        <dbReference type="SAM" id="MobiDB-lite"/>
    </source>
</evidence>
<proteinExistence type="predicted"/>
<dbReference type="Proteomes" id="UP001207930">
    <property type="component" value="Unassembled WGS sequence"/>
</dbReference>
<organism evidence="2 3">
    <name type="scientific">Luteolibacter flavescens</name>
    <dbReference type="NCBI Taxonomy" id="1859460"/>
    <lineage>
        <taxon>Bacteria</taxon>
        <taxon>Pseudomonadati</taxon>
        <taxon>Verrucomicrobiota</taxon>
        <taxon>Verrucomicrobiia</taxon>
        <taxon>Verrucomicrobiales</taxon>
        <taxon>Verrucomicrobiaceae</taxon>
        <taxon>Luteolibacter</taxon>
    </lineage>
</organism>
<feature type="compositionally biased region" description="Basic and acidic residues" evidence="1">
    <location>
        <begin position="155"/>
        <end position="164"/>
    </location>
</feature>
<dbReference type="RefSeq" id="WP_264503650.1">
    <property type="nucleotide sequence ID" value="NZ_JAPDDS010000021.1"/>
</dbReference>
<feature type="region of interest" description="Disordered" evidence="1">
    <location>
        <begin position="97"/>
        <end position="164"/>
    </location>
</feature>
<reference evidence="2 3" key="1">
    <citation type="submission" date="2022-10" db="EMBL/GenBank/DDBJ databases">
        <title>Luteolibacter flavescens strain MCCC 1K03193, whole genome shotgun sequencing project.</title>
        <authorList>
            <person name="Zhao G."/>
            <person name="Shen L."/>
        </authorList>
    </citation>
    <scope>NUCLEOTIDE SEQUENCE [LARGE SCALE GENOMIC DNA]</scope>
    <source>
        <strain evidence="2 3">MCCC 1K03193</strain>
    </source>
</reference>
<evidence type="ECO:0000313" key="3">
    <source>
        <dbReference type="Proteomes" id="UP001207930"/>
    </source>
</evidence>
<sequence>MEYLNLDLADLNSEEYRGSEPVERGTWLSLIGYCAHQENGGLIAGAKEWKDRKCQQVLGITRHEMLRDCALWSFEGDDLRVMFYPLAQEEKLRAKREAGRLGGQASSEAKTQAARVNGRSGGRSKNPSKTQAEGEAETEAKAKQDPSENPTEGNSKVREGKVIGERESVRDADIARKAEQIVAAFPRRERYAEALMSVKRQLASGESFEAMLAGTKAAAAFLATAPSAAANKYSPSALRFFEDKRWMDDPATLIRPPAGAVNGHVGKGEMSAEEVALQLGGRGLDY</sequence>
<accession>A0ABT3FVV8</accession>
<dbReference type="EMBL" id="JAPDDS010000021">
    <property type="protein sequence ID" value="MCW1887693.1"/>
    <property type="molecule type" value="Genomic_DNA"/>
</dbReference>